<evidence type="ECO:0000313" key="12">
    <source>
        <dbReference type="Proteomes" id="UP000549113"/>
    </source>
</evidence>
<evidence type="ECO:0000256" key="10">
    <source>
        <dbReference type="HAMAP-Rule" id="MF_00454"/>
    </source>
</evidence>
<keyword evidence="5 10" id="KW-0472">Membrane</keyword>
<dbReference type="EMBL" id="JACIFH010000001">
    <property type="protein sequence ID" value="MBB4140445.1"/>
    <property type="molecule type" value="Genomic_DNA"/>
</dbReference>
<evidence type="ECO:0000256" key="3">
    <source>
        <dbReference type="ARBA" id="ARBA00022692"/>
    </source>
</evidence>
<evidence type="ECO:0000256" key="6">
    <source>
        <dbReference type="ARBA" id="ARBA00023303"/>
    </source>
</evidence>
<comment type="activity regulation">
    <text evidence="10">Na(+) is not transported, but it plays an essential structural role and its presence is essential for fluoride channel function.</text>
</comment>
<keyword evidence="4 10" id="KW-1133">Transmembrane helix</keyword>
<organism evidence="11 12">
    <name type="scientific">Microbacterium invictum</name>
    <dbReference type="NCBI Taxonomy" id="515415"/>
    <lineage>
        <taxon>Bacteria</taxon>
        <taxon>Bacillati</taxon>
        <taxon>Actinomycetota</taxon>
        <taxon>Actinomycetes</taxon>
        <taxon>Micrococcales</taxon>
        <taxon>Microbacteriaceae</taxon>
        <taxon>Microbacterium</taxon>
    </lineage>
</organism>
<feature type="transmembrane region" description="Helical" evidence="10">
    <location>
        <begin position="73"/>
        <end position="94"/>
    </location>
</feature>
<dbReference type="Pfam" id="PF02537">
    <property type="entry name" value="CRCB"/>
    <property type="match status" value="1"/>
</dbReference>
<feature type="binding site" evidence="10">
    <location>
        <position position="81"/>
    </location>
    <ligand>
        <name>Na(+)</name>
        <dbReference type="ChEBI" id="CHEBI:29101"/>
        <note>structural</note>
    </ligand>
</feature>
<gene>
    <name evidence="10" type="primary">fluC</name>
    <name evidence="10" type="synonym">crcB</name>
    <name evidence="11" type="ORF">BKA10_002239</name>
</gene>
<comment type="similarity">
    <text evidence="7 10">Belongs to the fluoride channel Fluc/FEX (TC 1.A.43) family.</text>
</comment>
<dbReference type="InterPro" id="IPR003691">
    <property type="entry name" value="FluC"/>
</dbReference>
<dbReference type="Proteomes" id="UP000549113">
    <property type="component" value="Unassembled WGS sequence"/>
</dbReference>
<evidence type="ECO:0000256" key="4">
    <source>
        <dbReference type="ARBA" id="ARBA00022989"/>
    </source>
</evidence>
<keyword evidence="12" id="KW-1185">Reference proteome</keyword>
<accession>A0AA40SQL7</accession>
<keyword evidence="2 10" id="KW-1003">Cell membrane</keyword>
<evidence type="ECO:0000256" key="2">
    <source>
        <dbReference type="ARBA" id="ARBA00022475"/>
    </source>
</evidence>
<keyword evidence="10" id="KW-0813">Transport</keyword>
<evidence type="ECO:0000256" key="8">
    <source>
        <dbReference type="ARBA" id="ARBA00035585"/>
    </source>
</evidence>
<feature type="transmembrane region" description="Helical" evidence="10">
    <location>
        <begin position="100"/>
        <end position="125"/>
    </location>
</feature>
<keyword evidence="3 10" id="KW-0812">Transmembrane</keyword>
<dbReference type="HAMAP" id="MF_00454">
    <property type="entry name" value="FluC"/>
    <property type="match status" value="1"/>
</dbReference>
<keyword evidence="10" id="KW-0915">Sodium</keyword>
<keyword evidence="6 10" id="KW-0407">Ion channel</keyword>
<sequence length="143" mass="14286">MASARWFSPVALLLAIAGGAIGVAARALLTAPFVDGSHSLVVPAITVAINVAGSFLLGLVVGGFDGRHPHLRVFLGTGVLGGFTTYSAFAVHSVTTFTAAPIVGLLLIVVSIFAGLLAAGVGLVIGRRLAGVPGETLSPEDAE</sequence>
<evidence type="ECO:0000313" key="11">
    <source>
        <dbReference type="EMBL" id="MBB4140445.1"/>
    </source>
</evidence>
<reference evidence="11 12" key="1">
    <citation type="submission" date="2020-08" db="EMBL/GenBank/DDBJ databases">
        <title>Sequencing the genomes of 1000 actinobacteria strains.</title>
        <authorList>
            <person name="Klenk H.-P."/>
        </authorList>
    </citation>
    <scope>NUCLEOTIDE SEQUENCE [LARGE SCALE GENOMIC DNA]</scope>
    <source>
        <strain evidence="11 12">DSM 19600</strain>
    </source>
</reference>
<dbReference type="GO" id="GO:0005886">
    <property type="term" value="C:plasma membrane"/>
    <property type="evidence" value="ECO:0007669"/>
    <property type="project" value="UniProtKB-SubCell"/>
</dbReference>
<dbReference type="AlphaFoldDB" id="A0AA40SQL7"/>
<evidence type="ECO:0000256" key="1">
    <source>
        <dbReference type="ARBA" id="ARBA00004651"/>
    </source>
</evidence>
<comment type="catalytic activity">
    <reaction evidence="8">
        <text>fluoride(in) = fluoride(out)</text>
        <dbReference type="Rhea" id="RHEA:76159"/>
        <dbReference type="ChEBI" id="CHEBI:17051"/>
    </reaction>
    <physiologicalReaction direction="left-to-right" evidence="8">
        <dbReference type="Rhea" id="RHEA:76160"/>
    </physiologicalReaction>
</comment>
<dbReference type="GO" id="GO:0140114">
    <property type="term" value="P:cellular detoxification of fluoride"/>
    <property type="evidence" value="ECO:0007669"/>
    <property type="project" value="UniProtKB-UniRule"/>
</dbReference>
<comment type="subcellular location">
    <subcellularLocation>
        <location evidence="1 10">Cell membrane</location>
        <topology evidence="1 10">Multi-pass membrane protein</topology>
    </subcellularLocation>
</comment>
<evidence type="ECO:0000256" key="5">
    <source>
        <dbReference type="ARBA" id="ARBA00023136"/>
    </source>
</evidence>
<name>A0AA40SQL7_9MICO</name>
<keyword evidence="10" id="KW-0479">Metal-binding</keyword>
<proteinExistence type="inferred from homology"/>
<feature type="binding site" evidence="10">
    <location>
        <position position="84"/>
    </location>
    <ligand>
        <name>Na(+)</name>
        <dbReference type="ChEBI" id="CHEBI:29101"/>
        <note>structural</note>
    </ligand>
</feature>
<evidence type="ECO:0000256" key="7">
    <source>
        <dbReference type="ARBA" id="ARBA00035120"/>
    </source>
</evidence>
<feature type="transmembrane region" description="Helical" evidence="10">
    <location>
        <begin position="40"/>
        <end position="61"/>
    </location>
</feature>
<keyword evidence="10" id="KW-0406">Ion transport</keyword>
<comment type="function">
    <text evidence="9 10">Fluoride-specific ion channel. Important for reducing fluoride concentration in the cell, thus reducing its toxicity.</text>
</comment>
<dbReference type="RefSeq" id="WP_248199291.1">
    <property type="nucleotide sequence ID" value="NZ_BAABCO010000004.1"/>
</dbReference>
<evidence type="ECO:0000256" key="9">
    <source>
        <dbReference type="ARBA" id="ARBA00049940"/>
    </source>
</evidence>
<dbReference type="GO" id="GO:0062054">
    <property type="term" value="F:fluoride channel activity"/>
    <property type="evidence" value="ECO:0007669"/>
    <property type="project" value="UniProtKB-UniRule"/>
</dbReference>
<protein>
    <recommendedName>
        <fullName evidence="10">Fluoride-specific ion channel FluC</fullName>
    </recommendedName>
</protein>
<comment type="caution">
    <text evidence="11">The sequence shown here is derived from an EMBL/GenBank/DDBJ whole genome shotgun (WGS) entry which is preliminary data.</text>
</comment>
<dbReference type="GO" id="GO:0046872">
    <property type="term" value="F:metal ion binding"/>
    <property type="evidence" value="ECO:0007669"/>
    <property type="project" value="UniProtKB-KW"/>
</dbReference>